<dbReference type="SMART" id="SM00449">
    <property type="entry name" value="SPRY"/>
    <property type="match status" value="1"/>
</dbReference>
<dbReference type="InterPro" id="IPR013320">
    <property type="entry name" value="ConA-like_dom_sf"/>
</dbReference>
<keyword evidence="3" id="KW-1185">Reference proteome</keyword>
<dbReference type="FunFam" id="2.60.120.920:FF:000004">
    <property type="entry name" value="Butyrophilin subfamily 1 member A1"/>
    <property type="match status" value="1"/>
</dbReference>
<dbReference type="Pfam" id="PF13765">
    <property type="entry name" value="PRY"/>
    <property type="match status" value="1"/>
</dbReference>
<dbReference type="STRING" id="7918.ENSLOCP00000001973"/>
<dbReference type="Bgee" id="ENSLOCG00000001713">
    <property type="expression patterns" value="Expressed in liver and 13 other cell types or tissues"/>
</dbReference>
<evidence type="ECO:0000313" key="2">
    <source>
        <dbReference type="Ensembl" id="ENSLOCP00000001973.1"/>
    </source>
</evidence>
<dbReference type="InterPro" id="IPR006574">
    <property type="entry name" value="PRY"/>
</dbReference>
<dbReference type="InterPro" id="IPR003879">
    <property type="entry name" value="Butyrophylin_SPRY"/>
</dbReference>
<dbReference type="InParanoid" id="W5M0R6"/>
<dbReference type="SMART" id="SM00589">
    <property type="entry name" value="PRY"/>
    <property type="match status" value="1"/>
</dbReference>
<dbReference type="Gene3D" id="2.60.120.920">
    <property type="match status" value="1"/>
</dbReference>
<dbReference type="PANTHER" id="PTHR24103">
    <property type="entry name" value="E3 UBIQUITIN-PROTEIN LIGASE TRIM"/>
    <property type="match status" value="1"/>
</dbReference>
<evidence type="ECO:0000259" key="1">
    <source>
        <dbReference type="PROSITE" id="PS50188"/>
    </source>
</evidence>
<dbReference type="EMBL" id="AHAT01038843">
    <property type="status" value="NOT_ANNOTATED_CDS"/>
    <property type="molecule type" value="Genomic_DNA"/>
</dbReference>
<dbReference type="PROSITE" id="PS50188">
    <property type="entry name" value="B302_SPRY"/>
    <property type="match status" value="1"/>
</dbReference>
<sequence>MEKVQKTLDDIYAREVEKIQIYAADVTVDAKTAHPGLVLSADGKRISHGDKPKPLLQNSERFDRAVAALGREGFASGKHYWEVDVGAKTDWDLGVAGESAKRKGEVRVAPGDGYWHVAYFDDVACVAVTEPLTFLSLRDKPRRVGVYLDYEEGELSFYNAEDRAHIFTFKDDFAEKLYPLFSPGLNLGGQNAAPMIICSTD</sequence>
<dbReference type="OMA" id="ITWQEPC"/>
<dbReference type="InterPro" id="IPR001870">
    <property type="entry name" value="B30.2/SPRY"/>
</dbReference>
<dbReference type="InterPro" id="IPR003877">
    <property type="entry name" value="SPRY_dom"/>
</dbReference>
<reference evidence="3" key="1">
    <citation type="submission" date="2011-12" db="EMBL/GenBank/DDBJ databases">
        <title>The Draft Genome of Lepisosteus oculatus.</title>
        <authorList>
            <consortium name="The Broad Institute Genome Assembly &amp; Analysis Group"/>
            <consortium name="Computational R&amp;D Group"/>
            <consortium name="and Sequencing Platform"/>
            <person name="Di Palma F."/>
            <person name="Alfoldi J."/>
            <person name="Johnson J."/>
            <person name="Berlin A."/>
            <person name="Gnerre S."/>
            <person name="Jaffe D."/>
            <person name="MacCallum I."/>
            <person name="Young S."/>
            <person name="Walker B.J."/>
            <person name="Lander E.S."/>
            <person name="Lindblad-Toh K."/>
        </authorList>
    </citation>
    <scope>NUCLEOTIDE SEQUENCE [LARGE SCALE GENOMIC DNA]</scope>
</reference>
<reference evidence="2" key="3">
    <citation type="submission" date="2025-09" db="UniProtKB">
        <authorList>
            <consortium name="Ensembl"/>
        </authorList>
    </citation>
    <scope>IDENTIFICATION</scope>
</reference>
<dbReference type="GeneTree" id="ENSGT01040000240385"/>
<dbReference type="Proteomes" id="UP000018468">
    <property type="component" value="Linkage group LG5"/>
</dbReference>
<dbReference type="SUPFAM" id="SSF49899">
    <property type="entry name" value="Concanavalin A-like lectins/glucanases"/>
    <property type="match status" value="1"/>
</dbReference>
<reference evidence="2" key="2">
    <citation type="submission" date="2025-08" db="UniProtKB">
        <authorList>
            <consortium name="Ensembl"/>
        </authorList>
    </citation>
    <scope>IDENTIFICATION</scope>
</reference>
<feature type="domain" description="B30.2/SPRY" evidence="1">
    <location>
        <begin position="6"/>
        <end position="201"/>
    </location>
</feature>
<dbReference type="AlphaFoldDB" id="W5M0R6"/>
<accession>W5M0R6</accession>
<evidence type="ECO:0000313" key="3">
    <source>
        <dbReference type="Proteomes" id="UP000018468"/>
    </source>
</evidence>
<organism evidence="2 3">
    <name type="scientific">Lepisosteus oculatus</name>
    <name type="common">Spotted gar</name>
    <dbReference type="NCBI Taxonomy" id="7918"/>
    <lineage>
        <taxon>Eukaryota</taxon>
        <taxon>Metazoa</taxon>
        <taxon>Chordata</taxon>
        <taxon>Craniata</taxon>
        <taxon>Vertebrata</taxon>
        <taxon>Euteleostomi</taxon>
        <taxon>Actinopterygii</taxon>
        <taxon>Neopterygii</taxon>
        <taxon>Holostei</taxon>
        <taxon>Semionotiformes</taxon>
        <taxon>Lepisosteidae</taxon>
        <taxon>Lepisosteus</taxon>
    </lineage>
</organism>
<name>W5M0R6_LEPOC</name>
<proteinExistence type="predicted"/>
<dbReference type="eggNOG" id="KOG2177">
    <property type="taxonomic scope" value="Eukaryota"/>
</dbReference>
<protein>
    <recommendedName>
        <fullName evidence="1">B30.2/SPRY domain-containing protein</fullName>
    </recommendedName>
</protein>
<dbReference type="InterPro" id="IPR043136">
    <property type="entry name" value="B30.2/SPRY_sf"/>
</dbReference>
<dbReference type="InterPro" id="IPR050143">
    <property type="entry name" value="TRIM/RBCC"/>
</dbReference>
<dbReference type="Ensembl" id="ENSLOCT00000001978.1">
    <property type="protein sequence ID" value="ENSLOCP00000001973.1"/>
    <property type="gene ID" value="ENSLOCG00000001713.1"/>
</dbReference>
<dbReference type="PRINTS" id="PR01407">
    <property type="entry name" value="BUTYPHLNCDUF"/>
</dbReference>
<dbReference type="Pfam" id="PF00622">
    <property type="entry name" value="SPRY"/>
    <property type="match status" value="1"/>
</dbReference>
<dbReference type="CDD" id="cd13733">
    <property type="entry name" value="SPRY_PRY_C-I_1"/>
    <property type="match status" value="1"/>
</dbReference>
<dbReference type="HOGENOM" id="CLU_013137_7_4_1"/>